<dbReference type="HOGENOM" id="CLU_019286_13_1_1"/>
<dbReference type="OrthoDB" id="598782at2759"/>
<dbReference type="OMA" id="CYVERIV"/>
<reference evidence="2" key="2">
    <citation type="submission" date="2017-06" db="EMBL/GenBank/DDBJ databases">
        <title>WGS assembly of Brachypodium distachyon.</title>
        <authorList>
            <consortium name="The International Brachypodium Initiative"/>
            <person name="Lucas S."/>
            <person name="Harmon-Smith M."/>
            <person name="Lail K."/>
            <person name="Tice H."/>
            <person name="Grimwood J."/>
            <person name="Bruce D."/>
            <person name="Barry K."/>
            <person name="Shu S."/>
            <person name="Lindquist E."/>
            <person name="Wang M."/>
            <person name="Pitluck S."/>
            <person name="Vogel J.P."/>
            <person name="Garvin D.F."/>
            <person name="Mockler T.C."/>
            <person name="Schmutz J."/>
            <person name="Rokhsar D."/>
            <person name="Bevan M.W."/>
        </authorList>
    </citation>
    <scope>NUCLEOTIDE SEQUENCE</scope>
    <source>
        <strain evidence="2">Bd21</strain>
    </source>
</reference>
<dbReference type="EnsemblPlants" id="KQJ94617">
    <property type="protein sequence ID" value="KQJ94617"/>
    <property type="gene ID" value="BRADI_3g11500v3"/>
</dbReference>
<dbReference type="InterPro" id="IPR036047">
    <property type="entry name" value="F-box-like_dom_sf"/>
</dbReference>
<organism evidence="2">
    <name type="scientific">Brachypodium distachyon</name>
    <name type="common">Purple false brome</name>
    <name type="synonym">Trachynia distachya</name>
    <dbReference type="NCBI Taxonomy" id="15368"/>
    <lineage>
        <taxon>Eukaryota</taxon>
        <taxon>Viridiplantae</taxon>
        <taxon>Streptophyta</taxon>
        <taxon>Embryophyta</taxon>
        <taxon>Tracheophyta</taxon>
        <taxon>Spermatophyta</taxon>
        <taxon>Magnoliopsida</taxon>
        <taxon>Liliopsida</taxon>
        <taxon>Poales</taxon>
        <taxon>Poaceae</taxon>
        <taxon>BOP clade</taxon>
        <taxon>Pooideae</taxon>
        <taxon>Stipodae</taxon>
        <taxon>Brachypodieae</taxon>
        <taxon>Brachypodium</taxon>
    </lineage>
</organism>
<dbReference type="STRING" id="15368.I1HZY4"/>
<dbReference type="Pfam" id="PF03478">
    <property type="entry name" value="Beta-prop_KIB1-4"/>
    <property type="match status" value="1"/>
</dbReference>
<dbReference type="EMBL" id="CM000882">
    <property type="protein sequence ID" value="KQJ94617.1"/>
    <property type="molecule type" value="Genomic_DNA"/>
</dbReference>
<dbReference type="GeneID" id="100843269"/>
<gene>
    <name evidence="3" type="primary">LOC100843269</name>
    <name evidence="2" type="ORF">BRADI_3g11500v3</name>
</gene>
<reference evidence="2 3" key="1">
    <citation type="journal article" date="2010" name="Nature">
        <title>Genome sequencing and analysis of the model grass Brachypodium distachyon.</title>
        <authorList>
            <consortium name="International Brachypodium Initiative"/>
        </authorList>
    </citation>
    <scope>NUCLEOTIDE SEQUENCE [LARGE SCALE GENOMIC DNA]</scope>
    <source>
        <strain evidence="2 3">Bd21</strain>
    </source>
</reference>
<dbReference type="Gene3D" id="1.20.1280.50">
    <property type="match status" value="1"/>
</dbReference>
<dbReference type="InterPro" id="IPR001810">
    <property type="entry name" value="F-box_dom"/>
</dbReference>
<dbReference type="InterPro" id="IPR005174">
    <property type="entry name" value="KIB1-4_b-propeller"/>
</dbReference>
<evidence type="ECO:0000313" key="3">
    <source>
        <dbReference type="EnsemblPlants" id="KQJ94617"/>
    </source>
</evidence>
<dbReference type="Gramene" id="KQJ94617">
    <property type="protein sequence ID" value="KQJ94617"/>
    <property type="gene ID" value="BRADI_3g11500v3"/>
</dbReference>
<dbReference type="AlphaFoldDB" id="I1HZY4"/>
<dbReference type="PROSITE" id="PS50181">
    <property type="entry name" value="FBOX"/>
    <property type="match status" value="1"/>
</dbReference>
<sequence>METCSLARMMMRLQSLAMHPRDLCSLIFRLLPELLGLPPFLLKKVCKDEHVHPRLMRTTVGMLPELPKDILIDIFVLLDTPDLVRAGSVCSSWYSASTSLCNLGLCRRSQTPCLLYTSESAGESAAGLYSLAEKRSYKLTLPDPPIRSRYVIGSNHGWIVSADNRSELHLLNPITGDQIALPSVTTIEQVKPVFDDYGALHKYELSRYTALKVYEAPRVFDLGELREYVYLKAFLSSDPSTGNYYVVLIHYPYMQLSFARAGDDKWTWLPPHTYCSDCIIEEDLFYVASQDGAIHAFDISGPAVTQRVILDEIKDYISDKIYIAQAPSGDLLQIWKYTEDPDYNDDVSELQIDAEFYARCSTTCKVHKVDLAAKKLVEKNSLGENVLFLGHNPSLCLRAGEYPRLKANHVYFTDDCDYLPSGQSQHRYIRIHNLENSCSEEIVSPQLWANWPAPVWVIPNPRKMNLA</sequence>
<dbReference type="SMART" id="SM00256">
    <property type="entry name" value="FBOX"/>
    <property type="match status" value="1"/>
</dbReference>
<dbReference type="KEGG" id="bdi:100843269"/>
<feature type="domain" description="F-box" evidence="1">
    <location>
        <begin position="60"/>
        <end position="95"/>
    </location>
</feature>
<dbReference type="PANTHER" id="PTHR44586">
    <property type="entry name" value="F-BOX DOMAIN CONTAINING PROTEIN, EXPRESSED"/>
    <property type="match status" value="1"/>
</dbReference>
<dbReference type="SUPFAM" id="SSF69322">
    <property type="entry name" value="Tricorn protease domain 2"/>
    <property type="match status" value="1"/>
</dbReference>
<dbReference type="PANTHER" id="PTHR44586:SF6">
    <property type="entry name" value="OS11G0579600 PROTEIN"/>
    <property type="match status" value="1"/>
</dbReference>
<dbReference type="SUPFAM" id="SSF81383">
    <property type="entry name" value="F-box domain"/>
    <property type="match status" value="1"/>
</dbReference>
<accession>I1HZY4</accession>
<keyword evidence="4" id="KW-1185">Reference proteome</keyword>
<dbReference type="Pfam" id="PF12937">
    <property type="entry name" value="F-box-like"/>
    <property type="match status" value="1"/>
</dbReference>
<name>I1HZY4_BRADI</name>
<proteinExistence type="predicted"/>
<reference evidence="3" key="3">
    <citation type="submission" date="2018-08" db="UniProtKB">
        <authorList>
            <consortium name="EnsemblPlants"/>
        </authorList>
    </citation>
    <scope>IDENTIFICATION</scope>
    <source>
        <strain evidence="3">cv. Bd21</strain>
    </source>
</reference>
<evidence type="ECO:0000259" key="1">
    <source>
        <dbReference type="PROSITE" id="PS50181"/>
    </source>
</evidence>
<evidence type="ECO:0000313" key="4">
    <source>
        <dbReference type="Proteomes" id="UP000008810"/>
    </source>
</evidence>
<dbReference type="Proteomes" id="UP000008810">
    <property type="component" value="Chromosome 3"/>
</dbReference>
<dbReference type="CDD" id="cd09917">
    <property type="entry name" value="F-box_SF"/>
    <property type="match status" value="1"/>
</dbReference>
<protein>
    <recommendedName>
        <fullName evidence="1">F-box domain-containing protein</fullName>
    </recommendedName>
</protein>
<evidence type="ECO:0000313" key="2">
    <source>
        <dbReference type="EMBL" id="KQJ94617.1"/>
    </source>
</evidence>
<dbReference type="RefSeq" id="XP_003571252.1">
    <property type="nucleotide sequence ID" value="XM_003571204.4"/>
</dbReference>
<dbReference type="eggNOG" id="ENOG502QS0H">
    <property type="taxonomic scope" value="Eukaryota"/>
</dbReference>